<dbReference type="EMBL" id="CAEZSU010000047">
    <property type="protein sequence ID" value="CAB4547093.1"/>
    <property type="molecule type" value="Genomic_DNA"/>
</dbReference>
<name>A0A6J6KUT5_9ZZZZ</name>
<dbReference type="EMBL" id="CAEZTG010000063">
    <property type="protein sequence ID" value="CAB4564985.1"/>
    <property type="molecule type" value="Genomic_DNA"/>
</dbReference>
<evidence type="ECO:0000313" key="4">
    <source>
        <dbReference type="EMBL" id="CAB4653272.1"/>
    </source>
</evidence>
<proteinExistence type="predicted"/>
<dbReference type="EMBL" id="CAEZVV010000113">
    <property type="protein sequence ID" value="CAB4653272.1"/>
    <property type="molecule type" value="Genomic_DNA"/>
</dbReference>
<reference evidence="4" key="1">
    <citation type="submission" date="2020-05" db="EMBL/GenBank/DDBJ databases">
        <authorList>
            <person name="Chiriac C."/>
            <person name="Salcher M."/>
            <person name="Ghai R."/>
            <person name="Kavagutti S V."/>
        </authorList>
    </citation>
    <scope>NUCLEOTIDE SEQUENCE</scope>
</reference>
<accession>A0A6J6KUT5</accession>
<gene>
    <name evidence="2" type="ORF">UFOPK1495_00590</name>
    <name evidence="3" type="ORF">UFOPK1603_00829</name>
    <name evidence="4" type="ORF">UFOPK2143_01410</name>
</gene>
<protein>
    <submittedName>
        <fullName evidence="4">Unannotated protein</fullName>
    </submittedName>
</protein>
<organism evidence="4">
    <name type="scientific">freshwater metagenome</name>
    <dbReference type="NCBI Taxonomy" id="449393"/>
    <lineage>
        <taxon>unclassified sequences</taxon>
        <taxon>metagenomes</taxon>
        <taxon>ecological metagenomes</taxon>
    </lineage>
</organism>
<feature type="region of interest" description="Disordered" evidence="1">
    <location>
        <begin position="27"/>
        <end position="52"/>
    </location>
</feature>
<evidence type="ECO:0000313" key="3">
    <source>
        <dbReference type="EMBL" id="CAB4564985.1"/>
    </source>
</evidence>
<dbReference type="AlphaFoldDB" id="A0A6J6KUT5"/>
<evidence type="ECO:0000313" key="2">
    <source>
        <dbReference type="EMBL" id="CAB4547093.1"/>
    </source>
</evidence>
<sequence length="52" mass="5710">MQENPLPSTISASTAAMLESYRAVLPEFEGDRGPTRNPTRAGPHGWANRRKS</sequence>
<evidence type="ECO:0000256" key="1">
    <source>
        <dbReference type="SAM" id="MobiDB-lite"/>
    </source>
</evidence>